<feature type="transmembrane region" description="Helical" evidence="2">
    <location>
        <begin position="20"/>
        <end position="37"/>
    </location>
</feature>
<organism evidence="4 5">
    <name type="scientific">Goodea atripinnis</name>
    <dbReference type="NCBI Taxonomy" id="208336"/>
    <lineage>
        <taxon>Eukaryota</taxon>
        <taxon>Metazoa</taxon>
        <taxon>Chordata</taxon>
        <taxon>Craniata</taxon>
        <taxon>Vertebrata</taxon>
        <taxon>Euteleostomi</taxon>
        <taxon>Actinopterygii</taxon>
        <taxon>Neopterygii</taxon>
        <taxon>Teleostei</taxon>
        <taxon>Neoteleostei</taxon>
        <taxon>Acanthomorphata</taxon>
        <taxon>Ovalentaria</taxon>
        <taxon>Atherinomorphae</taxon>
        <taxon>Cyprinodontiformes</taxon>
        <taxon>Goodeidae</taxon>
        <taxon>Goodea</taxon>
    </lineage>
</organism>
<feature type="transmembrane region" description="Helical" evidence="2">
    <location>
        <begin position="131"/>
        <end position="150"/>
    </location>
</feature>
<dbReference type="InterPro" id="IPR000731">
    <property type="entry name" value="SSD"/>
</dbReference>
<evidence type="ECO:0000313" key="4">
    <source>
        <dbReference type="EMBL" id="MEQ2160757.1"/>
    </source>
</evidence>
<evidence type="ECO:0000313" key="5">
    <source>
        <dbReference type="Proteomes" id="UP001476798"/>
    </source>
</evidence>
<dbReference type="PROSITE" id="PS50156">
    <property type="entry name" value="SSD"/>
    <property type="match status" value="1"/>
</dbReference>
<evidence type="ECO:0000256" key="2">
    <source>
        <dbReference type="SAM" id="Phobius"/>
    </source>
</evidence>
<feature type="region of interest" description="Disordered" evidence="1">
    <location>
        <begin position="204"/>
        <end position="223"/>
    </location>
</feature>
<proteinExistence type="predicted"/>
<keyword evidence="5" id="KW-1185">Reference proteome</keyword>
<comment type="caution">
    <text evidence="4">The sequence shown here is derived from an EMBL/GenBank/DDBJ whole genome shotgun (WGS) entry which is preliminary data.</text>
</comment>
<sequence length="223" mass="24074">MLARLFRLHGLLVASHPWEVIVGTLAFTVCLMNMNTLSTSSQMCSWNNCPKVKEEEVRENISKGMAILGPTFTLDALVECLVIGVGTMSGVPQLEIMCCFGCMSVLANYFVFMTFFPACVSLVLEVSVMELEHVITLSLALLLAVKYVFFEQADTESSLSLRSPINGMSLSQKPQAAEDCCRRDQSAPKSQKSSTGVLATSIASSAVSDGKPLPEADITFKGG</sequence>
<reference evidence="4 5" key="1">
    <citation type="submission" date="2021-06" db="EMBL/GenBank/DDBJ databases">
        <authorList>
            <person name="Palmer J.M."/>
        </authorList>
    </citation>
    <scope>NUCLEOTIDE SEQUENCE [LARGE SCALE GENOMIC DNA]</scope>
    <source>
        <strain evidence="4 5">GA_2019</strain>
        <tissue evidence="4">Muscle</tissue>
    </source>
</reference>
<keyword evidence="2" id="KW-1133">Transmembrane helix</keyword>
<evidence type="ECO:0000259" key="3">
    <source>
        <dbReference type="PROSITE" id="PS50156"/>
    </source>
</evidence>
<protein>
    <recommendedName>
        <fullName evidence="3">SSD domain-containing protein</fullName>
    </recommendedName>
</protein>
<name>A0ABV0MNR6_9TELE</name>
<accession>A0ABV0MNR6</accession>
<dbReference type="EMBL" id="JAHRIO010010092">
    <property type="protein sequence ID" value="MEQ2160757.1"/>
    <property type="molecule type" value="Genomic_DNA"/>
</dbReference>
<gene>
    <name evidence="4" type="ORF">GOODEAATRI_002641</name>
</gene>
<dbReference type="Pfam" id="PF12349">
    <property type="entry name" value="Sterol-sensing"/>
    <property type="match status" value="1"/>
</dbReference>
<keyword evidence="2" id="KW-0472">Membrane</keyword>
<evidence type="ECO:0000256" key="1">
    <source>
        <dbReference type="SAM" id="MobiDB-lite"/>
    </source>
</evidence>
<keyword evidence="2" id="KW-0812">Transmembrane</keyword>
<dbReference type="InterPro" id="IPR053958">
    <property type="entry name" value="HMGCR/SNAP/NPC1-like_SSD"/>
</dbReference>
<feature type="transmembrane region" description="Helical" evidence="2">
    <location>
        <begin position="94"/>
        <end position="124"/>
    </location>
</feature>
<dbReference type="Proteomes" id="UP001476798">
    <property type="component" value="Unassembled WGS sequence"/>
</dbReference>
<feature type="domain" description="SSD" evidence="3">
    <location>
        <begin position="1"/>
        <end position="122"/>
    </location>
</feature>